<organism evidence="1 2">
    <name type="scientific">Fusarium keratoplasticum</name>
    <dbReference type="NCBI Taxonomy" id="1328300"/>
    <lineage>
        <taxon>Eukaryota</taxon>
        <taxon>Fungi</taxon>
        <taxon>Dikarya</taxon>
        <taxon>Ascomycota</taxon>
        <taxon>Pezizomycotina</taxon>
        <taxon>Sordariomycetes</taxon>
        <taxon>Hypocreomycetidae</taxon>
        <taxon>Hypocreales</taxon>
        <taxon>Nectriaceae</taxon>
        <taxon>Fusarium</taxon>
        <taxon>Fusarium solani species complex</taxon>
    </lineage>
</organism>
<sequence>MGPASEASLITSEPDLADRDSKICCPSGADLLDSIPLEFSDVEDGSGNSSQQILDGFDPQWLSSDIKILLMLPKDLSPLAAQGWSRIRQEILKTTDAALGAPTSDPILEHFRSQQREHRFEDVAPRVVAIPPASRDDFQIAIVCDLLVEYNAISHLVDGVWDENYGGSPGDPNKYTAGRIGPLNIIIVLLSGLRKVRTASETAWIRFSFPNLELLLLTGICGGVPKTGTGNELVLGDVVISNTIVRYERLYPPTFETMNTLGDRLGRSPLHIQNLFTALKASHSIQLLEQQAASHLEKLQSWQSDVDEAANYWYPGADNDQLYPASYLHRHRSTGLCGVCNDDSPVVCDASSKLSCHELGCDVQQRVPRKRLQDSDTLRVPRVFVGRLGLGGIIPTSGEDRDAIAQEHDLIAFAIKYTSASVGIPCIIVKGICDYADNHNSKSWLQFAAVTAASVAKALVEKYLRTDEPSSSRQKDDLEDDPSDNESTSYSPTSGRNMGSVSDTDQRTPARAAYRVIPSNQNESFIPRSDINTKLDQLLPSDSSEFHSAALWGLEGSGDPDCSVFWVQADTNETFTQDYENIARTLGLESSLKGKELLDAVRHGIGSQERWVLVLDNANDLTLFGAGSTPGRQQHTLLNFIPKGPSGTVLWTSCDQRVIKLVGWQRGIRVGKMTIEESTGVYMYNAETSVSEYLSQVKQESSRWQVLGEDEFDRHRWSDAHKSMLRTWSISIRRLKQESQTAYRILHILAFVDNQSIPMELLAAAASYHKKTQIGEGEREQKLKRAVRLLKDFSFMTELQSGDDERTFEMHRLVAHAARYDLRKGKSPGQLDVHFAQVALRVVDGAYPHVTQHNHERESDSQRYLAHALRVCEWAEIHGMEKEAYNLQVRACQFLYWRGRWEEVRLAMETQVRLAQKGFGERHQTSIQALLNLGWTFINLEQLQAAEQCARNTITLASEALGDKDQHTLDCKRLLAVVHRQQGRWKDAKELFMNILDDARQFLDTDHDLTLNCMHELARTYLKLKEYDEADDLLRRLLKLRQDKDGQNHPKTLKVLSLLGDLHYGHGRYDEAVKVLSALLDLERQSLGDEHSTTLITMYNLANSLRCRGQNKEALELMQECSRLRRAILGAEHPHTKYADEAVKDWEREDMEADEGHEDEGMEVDEDSVPKDVVDEVPKREDMDVEP</sequence>
<protein>
    <submittedName>
        <fullName evidence="1">PNP-UDP-1 domain-containing protein</fullName>
    </submittedName>
</protein>
<name>A0ACC0RG45_9HYPO</name>
<proteinExistence type="predicted"/>
<dbReference type="EMBL" id="CM046503">
    <property type="protein sequence ID" value="KAI8685134.1"/>
    <property type="molecule type" value="Genomic_DNA"/>
</dbReference>
<evidence type="ECO:0000313" key="2">
    <source>
        <dbReference type="Proteomes" id="UP001065298"/>
    </source>
</evidence>
<gene>
    <name evidence="1" type="ORF">NCS57_00181700</name>
</gene>
<accession>A0ACC0RG45</accession>
<keyword evidence="2" id="KW-1185">Reference proteome</keyword>
<comment type="caution">
    <text evidence="1">The sequence shown here is derived from an EMBL/GenBank/DDBJ whole genome shotgun (WGS) entry which is preliminary data.</text>
</comment>
<reference evidence="1" key="1">
    <citation type="submission" date="2022-06" db="EMBL/GenBank/DDBJ databases">
        <title>Fusarium solani species complex genomes reveal bases of compartmentalisation and animal pathogenesis.</title>
        <authorList>
            <person name="Tsai I.J."/>
        </authorList>
    </citation>
    <scope>NUCLEOTIDE SEQUENCE</scope>
    <source>
        <strain evidence="1">Fu6.1</strain>
    </source>
</reference>
<evidence type="ECO:0000313" key="1">
    <source>
        <dbReference type="EMBL" id="KAI8685134.1"/>
    </source>
</evidence>
<dbReference type="Proteomes" id="UP001065298">
    <property type="component" value="Chromosome 1"/>
</dbReference>